<evidence type="ECO:0000313" key="7">
    <source>
        <dbReference type="EMBL" id="RVU42052.1"/>
    </source>
</evidence>
<dbReference type="Gene3D" id="3.40.50.2300">
    <property type="match status" value="2"/>
</dbReference>
<dbReference type="AlphaFoldDB" id="A0A437R5M3"/>
<dbReference type="InterPro" id="IPR028082">
    <property type="entry name" value="Peripla_BP_I"/>
</dbReference>
<dbReference type="OrthoDB" id="9147078at2"/>
<dbReference type="PANTHER" id="PTHR47235:SF1">
    <property type="entry name" value="BLR6548 PROTEIN"/>
    <property type="match status" value="1"/>
</dbReference>
<evidence type="ECO:0000313" key="8">
    <source>
        <dbReference type="Proteomes" id="UP000283077"/>
    </source>
</evidence>
<organism evidence="7 8">
    <name type="scientific">Rheinheimera riviphila</name>
    <dbReference type="NCBI Taxonomy" id="1834037"/>
    <lineage>
        <taxon>Bacteria</taxon>
        <taxon>Pseudomonadati</taxon>
        <taxon>Pseudomonadota</taxon>
        <taxon>Gammaproteobacteria</taxon>
        <taxon>Chromatiales</taxon>
        <taxon>Chromatiaceae</taxon>
        <taxon>Rheinheimera</taxon>
    </lineage>
</organism>
<feature type="chain" id="PRO_5019323213" evidence="5">
    <location>
        <begin position="22"/>
        <end position="383"/>
    </location>
</feature>
<evidence type="ECO:0000256" key="5">
    <source>
        <dbReference type="SAM" id="SignalP"/>
    </source>
</evidence>
<dbReference type="Pfam" id="PF13458">
    <property type="entry name" value="Peripla_BP_6"/>
    <property type="match status" value="1"/>
</dbReference>
<dbReference type="InterPro" id="IPR028081">
    <property type="entry name" value="Leu-bd"/>
</dbReference>
<comment type="caution">
    <text evidence="7">The sequence shown here is derived from an EMBL/GenBank/DDBJ whole genome shotgun (WGS) entry which is preliminary data.</text>
</comment>
<evidence type="ECO:0000259" key="6">
    <source>
        <dbReference type="Pfam" id="PF13458"/>
    </source>
</evidence>
<keyword evidence="8" id="KW-1185">Reference proteome</keyword>
<dbReference type="GO" id="GO:0006865">
    <property type="term" value="P:amino acid transport"/>
    <property type="evidence" value="ECO:0007669"/>
    <property type="project" value="UniProtKB-KW"/>
</dbReference>
<gene>
    <name evidence="7" type="ORF">EOE67_02385</name>
</gene>
<dbReference type="PRINTS" id="PR00337">
    <property type="entry name" value="LEUILEVALBP"/>
</dbReference>
<dbReference type="Proteomes" id="UP000283077">
    <property type="component" value="Unassembled WGS sequence"/>
</dbReference>
<evidence type="ECO:0000256" key="2">
    <source>
        <dbReference type="ARBA" id="ARBA00022448"/>
    </source>
</evidence>
<sequence length="383" mass="42100">MCRYLKLFSCILVGVSLQALAAAPIKVGMSAPFSGRAERLGLDYRAGAQLAFNQINQQGGIAGQQLELITLDDGYEPLRTVDNTRQLVFHDKVLALFGYVGTPTSNAVLPLLRHEQIPFIAPFSGADLLRQPADHFIYNFRASYAQEASAQIQYLVDQRHFKKIALLIQADEFGASVERNFLAELHKRQLKPLVISRFKRNTTDLADAVAALVAQKPDVVLTVGTYQVLIDAIELGATQGFNPLYSVVSFTGVSELTSLLDPRQQVLASMVMPDPNQSKLALVDAYRQQSLAQTVSKAALLPAMAQAKPRLSDVALEGFAAATVLVGALKQCAATMTRQCVLQALPQQQLYDFQLQYDVQRHQASQQVSLMWLRQQGLQPVSD</sequence>
<reference evidence="7 8" key="1">
    <citation type="submission" date="2019-01" db="EMBL/GenBank/DDBJ databases">
        <authorList>
            <person name="Chen W.-M."/>
        </authorList>
    </citation>
    <scope>NUCLEOTIDE SEQUENCE [LARGE SCALE GENOMIC DNA]</scope>
    <source>
        <strain evidence="7 8">KYPC3</strain>
    </source>
</reference>
<keyword evidence="2" id="KW-0813">Transport</keyword>
<keyword evidence="4" id="KW-0029">Amino-acid transport</keyword>
<evidence type="ECO:0000256" key="4">
    <source>
        <dbReference type="ARBA" id="ARBA00022970"/>
    </source>
</evidence>
<dbReference type="InterPro" id="IPR000709">
    <property type="entry name" value="Leu_Ile_Val-bd"/>
</dbReference>
<proteinExistence type="inferred from homology"/>
<dbReference type="PANTHER" id="PTHR47235">
    <property type="entry name" value="BLR6548 PROTEIN"/>
    <property type="match status" value="1"/>
</dbReference>
<dbReference type="RefSeq" id="WP_127697428.1">
    <property type="nucleotide sequence ID" value="NZ_SACS01000001.1"/>
</dbReference>
<keyword evidence="3 5" id="KW-0732">Signal</keyword>
<dbReference type="SUPFAM" id="SSF53822">
    <property type="entry name" value="Periplasmic binding protein-like I"/>
    <property type="match status" value="1"/>
</dbReference>
<name>A0A437R5M3_9GAMM</name>
<feature type="domain" description="Leucine-binding protein" evidence="6">
    <location>
        <begin position="24"/>
        <end position="371"/>
    </location>
</feature>
<comment type="similarity">
    <text evidence="1">Belongs to the leucine-binding protein family.</text>
</comment>
<dbReference type="CDD" id="cd19978">
    <property type="entry name" value="PBP1_ABC_ligand_binding-like"/>
    <property type="match status" value="1"/>
</dbReference>
<protein>
    <submittedName>
        <fullName evidence="7">ABC transporter substrate-binding protein</fullName>
    </submittedName>
</protein>
<dbReference type="EMBL" id="SACS01000001">
    <property type="protein sequence ID" value="RVU42052.1"/>
    <property type="molecule type" value="Genomic_DNA"/>
</dbReference>
<accession>A0A437R5M3</accession>
<feature type="signal peptide" evidence="5">
    <location>
        <begin position="1"/>
        <end position="21"/>
    </location>
</feature>
<evidence type="ECO:0000256" key="3">
    <source>
        <dbReference type="ARBA" id="ARBA00022729"/>
    </source>
</evidence>
<evidence type="ECO:0000256" key="1">
    <source>
        <dbReference type="ARBA" id="ARBA00010062"/>
    </source>
</evidence>